<name>A0A345BV93_9BACI</name>
<dbReference type="KEGG" id="rue:DT065_01800"/>
<proteinExistence type="predicted"/>
<dbReference type="EMBL" id="CP031092">
    <property type="protein sequence ID" value="AXF54874.1"/>
    <property type="molecule type" value="Genomic_DNA"/>
</dbReference>
<sequence length="85" mass="9697">MDRHDSIFDHIQNKANVDQDDLQNLANTAKGADFQDEETVRQLIHDVAQMAGVRVSKDKEEYLVHAITNNQVPLDFASLSELFRD</sequence>
<organism evidence="1 2">
    <name type="scientific">Salicibibacter kimchii</name>
    <dbReference type="NCBI Taxonomy" id="2099786"/>
    <lineage>
        <taxon>Bacteria</taxon>
        <taxon>Bacillati</taxon>
        <taxon>Bacillota</taxon>
        <taxon>Bacilli</taxon>
        <taxon>Bacillales</taxon>
        <taxon>Bacillaceae</taxon>
        <taxon>Salicibibacter</taxon>
    </lineage>
</organism>
<gene>
    <name evidence="1" type="ORF">DT065_01800</name>
</gene>
<evidence type="ECO:0000313" key="2">
    <source>
        <dbReference type="Proteomes" id="UP000252100"/>
    </source>
</evidence>
<dbReference type="Pfam" id="PF14069">
    <property type="entry name" value="SpoVIF"/>
    <property type="match status" value="1"/>
</dbReference>
<keyword evidence="2" id="KW-1185">Reference proteome</keyword>
<reference evidence="1 2" key="1">
    <citation type="journal article" date="2018" name="J. Microbiol.">
        <title>Salicibibacter kimchii gen. nov., sp. nov., a moderately halophilic and alkalitolerant bacterium in the family Bacillaceae, isolated from kimchi.</title>
        <authorList>
            <person name="Jang J.Y."/>
            <person name="Oh Y.J."/>
            <person name="Lim S.K."/>
            <person name="Park H.K."/>
            <person name="Lee C."/>
            <person name="Kim J.Y."/>
            <person name="Lee M.A."/>
            <person name="Choi H.J."/>
        </authorList>
    </citation>
    <scope>NUCLEOTIDE SEQUENCE [LARGE SCALE GENOMIC DNA]</scope>
    <source>
        <strain evidence="1 2">NKC1-1</strain>
    </source>
</reference>
<dbReference type="OrthoDB" id="2474248at2"/>
<dbReference type="RefSeq" id="WP_114370341.1">
    <property type="nucleotide sequence ID" value="NZ_CP031092.1"/>
</dbReference>
<evidence type="ECO:0000313" key="1">
    <source>
        <dbReference type="EMBL" id="AXF54874.1"/>
    </source>
</evidence>
<dbReference type="Proteomes" id="UP000252100">
    <property type="component" value="Chromosome"/>
</dbReference>
<dbReference type="AlphaFoldDB" id="A0A345BV93"/>
<accession>A0A345BV93</accession>
<dbReference type="InterPro" id="IPR025942">
    <property type="entry name" value="SpoVIF"/>
</dbReference>
<protein>
    <submittedName>
        <fullName evidence="1">Stage VI sporulation protein F</fullName>
    </submittedName>
</protein>